<dbReference type="Pfam" id="PF13445">
    <property type="entry name" value="zf-RING_UBOX"/>
    <property type="match status" value="1"/>
</dbReference>
<dbReference type="Pfam" id="PF25600">
    <property type="entry name" value="TRIM_CC"/>
    <property type="match status" value="1"/>
</dbReference>
<proteinExistence type="predicted"/>
<keyword evidence="5" id="KW-0175">Coiled coil</keyword>
<sequence length="500" mass="57066">MSSGIQEELSCPVCRDIFRDPVVLSCSHSFCRNCLKRWWRKKEIRQCPVCKSASKKKNPPCNLVLKNLCENFLLETNQSASAESESLCGLHSEKLKLFCLDHQEPACLICRDSKTHSNHRFRPIDEAAQDHRKELQISLKPLQDKLKAFERVKGNFVQTAEHIKVQAFHAKRQIKEQFKKLHQFLQEEEEARITALREEEEEKSASMSEMIAALSREIASLSETIRATEEELRARDIAFLQNYKAAVSRVQQCPQLDDPQLVSGALIDVAKHLGNLTYNVWNKMKKMVSYSPVILDPNTAESHLSISEDLTSVSLGERQQLPDNPERFDGYPIVLGSECFDSGTHSWDVEVGDSPNWLVGVAEESTKRKGQTDFKCRLWAVWFSKGSYFIRSPLDSSSFHPKKKLQRIRVCLDWKSGKLSFSDPDINIYTFTHTFTQKLFPFVYTKNELPLKILPRVSHDSADSDSEGDHDQGGETVNGILDDDDDVIHDVDDDDDDDDD</sequence>
<dbReference type="GeneTree" id="ENSGT00970000193381"/>
<evidence type="ECO:0008006" key="12">
    <source>
        <dbReference type="Google" id="ProtNLM"/>
    </source>
</evidence>
<feature type="domain" description="RING-type" evidence="7">
    <location>
        <begin position="11"/>
        <end position="51"/>
    </location>
</feature>
<dbReference type="Ensembl" id="ENSACLT00000013695.2">
    <property type="protein sequence ID" value="ENSACLP00000013364.2"/>
    <property type="gene ID" value="ENSACLG00000009157.2"/>
</dbReference>
<dbReference type="Gene3D" id="3.30.40.10">
    <property type="entry name" value="Zinc/RING finger domain, C3HC4 (zinc finger)"/>
    <property type="match status" value="1"/>
</dbReference>
<dbReference type="InterPro" id="IPR050143">
    <property type="entry name" value="TRIM/RBCC"/>
</dbReference>
<dbReference type="SMART" id="SM00449">
    <property type="entry name" value="SPRY"/>
    <property type="match status" value="1"/>
</dbReference>
<dbReference type="GO" id="GO:0008270">
    <property type="term" value="F:zinc ion binding"/>
    <property type="evidence" value="ECO:0007669"/>
    <property type="project" value="UniProtKB-KW"/>
</dbReference>
<dbReference type="SUPFAM" id="SSF57845">
    <property type="entry name" value="B-box zinc-binding domain"/>
    <property type="match status" value="1"/>
</dbReference>
<dbReference type="InterPro" id="IPR027370">
    <property type="entry name" value="Znf-RING_euk"/>
</dbReference>
<dbReference type="InterPro" id="IPR001870">
    <property type="entry name" value="B30.2/SPRY"/>
</dbReference>
<evidence type="ECO:0000313" key="11">
    <source>
        <dbReference type="Proteomes" id="UP000265100"/>
    </source>
</evidence>
<feature type="compositionally biased region" description="Basic and acidic residues" evidence="6">
    <location>
        <begin position="458"/>
        <end position="473"/>
    </location>
</feature>
<dbReference type="InterPro" id="IPR003877">
    <property type="entry name" value="SPRY_dom"/>
</dbReference>
<evidence type="ECO:0000256" key="5">
    <source>
        <dbReference type="SAM" id="Coils"/>
    </source>
</evidence>
<dbReference type="SMART" id="SM00336">
    <property type="entry name" value="BBOX"/>
    <property type="match status" value="1"/>
</dbReference>
<dbReference type="InterPro" id="IPR013320">
    <property type="entry name" value="ConA-like_dom_sf"/>
</dbReference>
<dbReference type="InterPro" id="IPR000315">
    <property type="entry name" value="Znf_B-box"/>
</dbReference>
<feature type="domain" description="B box-type" evidence="8">
    <location>
        <begin position="83"/>
        <end position="124"/>
    </location>
</feature>
<evidence type="ECO:0000259" key="9">
    <source>
        <dbReference type="PROSITE" id="PS50188"/>
    </source>
</evidence>
<keyword evidence="2 4" id="KW-0863">Zinc-finger</keyword>
<dbReference type="SMART" id="SM00184">
    <property type="entry name" value="RING"/>
    <property type="match status" value="1"/>
</dbReference>
<evidence type="ECO:0000256" key="2">
    <source>
        <dbReference type="ARBA" id="ARBA00022771"/>
    </source>
</evidence>
<dbReference type="PRINTS" id="PR01407">
    <property type="entry name" value="BUTYPHLNCDUF"/>
</dbReference>
<evidence type="ECO:0000256" key="6">
    <source>
        <dbReference type="SAM" id="MobiDB-lite"/>
    </source>
</evidence>
<dbReference type="InterPro" id="IPR058030">
    <property type="entry name" value="TRIM8/14/16/25/29/45/65_CC"/>
</dbReference>
<dbReference type="PANTHER" id="PTHR24103">
    <property type="entry name" value="E3 UBIQUITIN-PROTEIN LIGASE TRIM"/>
    <property type="match status" value="1"/>
</dbReference>
<dbReference type="InterPro" id="IPR003879">
    <property type="entry name" value="Butyrophylin_SPRY"/>
</dbReference>
<dbReference type="Pfam" id="PF00643">
    <property type="entry name" value="zf-B_box"/>
    <property type="match status" value="1"/>
</dbReference>
<keyword evidence="11" id="KW-1185">Reference proteome</keyword>
<name>A0A3P8P8M7_ASTCA</name>
<feature type="compositionally biased region" description="Acidic residues" evidence="6">
    <location>
        <begin position="481"/>
        <end position="500"/>
    </location>
</feature>
<dbReference type="InterPro" id="IPR017907">
    <property type="entry name" value="Znf_RING_CS"/>
</dbReference>
<reference evidence="11" key="2">
    <citation type="submission" date="2023-03" db="EMBL/GenBank/DDBJ databases">
        <authorList>
            <consortium name="Wellcome Sanger Institute Data Sharing"/>
        </authorList>
    </citation>
    <scope>NUCLEOTIDE SEQUENCE [LARGE SCALE GENOMIC DNA]</scope>
</reference>
<dbReference type="SMART" id="SM00589">
    <property type="entry name" value="PRY"/>
    <property type="match status" value="1"/>
</dbReference>
<dbReference type="Gene3D" id="2.60.120.920">
    <property type="match status" value="1"/>
</dbReference>
<evidence type="ECO:0000259" key="8">
    <source>
        <dbReference type="PROSITE" id="PS50119"/>
    </source>
</evidence>
<dbReference type="CDD" id="cd12893">
    <property type="entry name" value="SPRY_PRY_TRIM35"/>
    <property type="match status" value="1"/>
</dbReference>
<dbReference type="PROSITE" id="PS50119">
    <property type="entry name" value="ZF_BBOX"/>
    <property type="match status" value="1"/>
</dbReference>
<evidence type="ECO:0000256" key="1">
    <source>
        <dbReference type="ARBA" id="ARBA00022723"/>
    </source>
</evidence>
<reference evidence="10" key="4">
    <citation type="submission" date="2025-09" db="UniProtKB">
        <authorList>
            <consortium name="Ensembl"/>
        </authorList>
    </citation>
    <scope>IDENTIFICATION</scope>
</reference>
<dbReference type="InterPro" id="IPR001841">
    <property type="entry name" value="Znf_RING"/>
</dbReference>
<dbReference type="InterPro" id="IPR043136">
    <property type="entry name" value="B30.2/SPRY_sf"/>
</dbReference>
<organism evidence="10 11">
    <name type="scientific">Astatotilapia calliptera</name>
    <name type="common">Eastern happy</name>
    <name type="synonym">Chromis callipterus</name>
    <dbReference type="NCBI Taxonomy" id="8154"/>
    <lineage>
        <taxon>Eukaryota</taxon>
        <taxon>Metazoa</taxon>
        <taxon>Chordata</taxon>
        <taxon>Craniata</taxon>
        <taxon>Vertebrata</taxon>
        <taxon>Euteleostomi</taxon>
        <taxon>Actinopterygii</taxon>
        <taxon>Neopterygii</taxon>
        <taxon>Teleostei</taxon>
        <taxon>Neoteleostei</taxon>
        <taxon>Acanthomorphata</taxon>
        <taxon>Ovalentaria</taxon>
        <taxon>Cichlomorphae</taxon>
        <taxon>Cichliformes</taxon>
        <taxon>Cichlidae</taxon>
        <taxon>African cichlids</taxon>
        <taxon>Pseudocrenilabrinae</taxon>
        <taxon>Haplochromini</taxon>
        <taxon>Astatotilapia</taxon>
    </lineage>
</organism>
<feature type="domain" description="B30.2/SPRY" evidence="9">
    <location>
        <begin position="273"/>
        <end position="462"/>
    </location>
</feature>
<dbReference type="OMA" id="WAVWFSK"/>
<dbReference type="Pfam" id="PF13765">
    <property type="entry name" value="PRY"/>
    <property type="match status" value="1"/>
</dbReference>
<dbReference type="AlphaFoldDB" id="A0A3P8P8M7"/>
<dbReference type="InterPro" id="IPR013083">
    <property type="entry name" value="Znf_RING/FYVE/PHD"/>
</dbReference>
<feature type="coiled-coil region" evidence="5">
    <location>
        <begin position="197"/>
        <end position="231"/>
    </location>
</feature>
<dbReference type="PROSITE" id="PS50188">
    <property type="entry name" value="B302_SPRY"/>
    <property type="match status" value="1"/>
</dbReference>
<dbReference type="InterPro" id="IPR006574">
    <property type="entry name" value="PRY"/>
</dbReference>
<dbReference type="STRING" id="8154.ENSACLP00000013364"/>
<gene>
    <name evidence="10" type="primary">FNBP1L</name>
</gene>
<dbReference type="Bgee" id="ENSACLG00000009157">
    <property type="expression patterns" value="Expressed in spleen and 2 other cell types or tissues"/>
</dbReference>
<reference evidence="10" key="3">
    <citation type="submission" date="2025-08" db="UniProtKB">
        <authorList>
            <consortium name="Ensembl"/>
        </authorList>
    </citation>
    <scope>IDENTIFICATION</scope>
</reference>
<evidence type="ECO:0000256" key="4">
    <source>
        <dbReference type="PROSITE-ProRule" id="PRU00024"/>
    </source>
</evidence>
<protein>
    <recommendedName>
        <fullName evidence="12">Tripartite motif containing 35-12</fullName>
    </recommendedName>
</protein>
<dbReference type="Gene3D" id="3.30.160.60">
    <property type="entry name" value="Classic Zinc Finger"/>
    <property type="match status" value="1"/>
</dbReference>
<dbReference type="SUPFAM" id="SSF57850">
    <property type="entry name" value="RING/U-box"/>
    <property type="match status" value="1"/>
</dbReference>
<dbReference type="PROSITE" id="PS50089">
    <property type="entry name" value="ZF_RING_2"/>
    <property type="match status" value="1"/>
</dbReference>
<keyword evidence="3" id="KW-0862">Zinc</keyword>
<reference evidence="10 11" key="1">
    <citation type="submission" date="2018-05" db="EMBL/GenBank/DDBJ databases">
        <authorList>
            <person name="Datahose"/>
        </authorList>
    </citation>
    <scope>NUCLEOTIDE SEQUENCE</scope>
</reference>
<evidence type="ECO:0000259" key="7">
    <source>
        <dbReference type="PROSITE" id="PS50089"/>
    </source>
</evidence>
<dbReference type="Proteomes" id="UP000265100">
    <property type="component" value="Chromosome 5"/>
</dbReference>
<evidence type="ECO:0000313" key="10">
    <source>
        <dbReference type="Ensembl" id="ENSACLP00000013364.2"/>
    </source>
</evidence>
<dbReference type="Pfam" id="PF00622">
    <property type="entry name" value="SPRY"/>
    <property type="match status" value="1"/>
</dbReference>
<accession>A0A3P8P8M7</accession>
<dbReference type="PROSITE" id="PS00518">
    <property type="entry name" value="ZF_RING_1"/>
    <property type="match status" value="1"/>
</dbReference>
<dbReference type="SUPFAM" id="SSF49899">
    <property type="entry name" value="Concanavalin A-like lectins/glucanases"/>
    <property type="match status" value="1"/>
</dbReference>
<feature type="region of interest" description="Disordered" evidence="6">
    <location>
        <begin position="458"/>
        <end position="500"/>
    </location>
</feature>
<keyword evidence="1" id="KW-0479">Metal-binding</keyword>
<evidence type="ECO:0000256" key="3">
    <source>
        <dbReference type="ARBA" id="ARBA00022833"/>
    </source>
</evidence>